<dbReference type="EMBL" id="ADLY01000046">
    <property type="protein sequence ID" value="EHG26694.1"/>
    <property type="molecule type" value="Genomic_DNA"/>
</dbReference>
<evidence type="ECO:0000313" key="3">
    <source>
        <dbReference type="Proteomes" id="UP000004393"/>
    </source>
</evidence>
<dbReference type="Proteomes" id="UP000004393">
    <property type="component" value="Unassembled WGS sequence"/>
</dbReference>
<keyword evidence="3" id="KW-1185">Reference proteome</keyword>
<gene>
    <name evidence="2" type="ORF">HMPREF9478_02770</name>
</gene>
<name>A0AA87K716_9ENTE</name>
<accession>A0AA87K716</accession>
<dbReference type="InterPro" id="IPR020070">
    <property type="entry name" value="Ribosomal_bL9_N"/>
</dbReference>
<dbReference type="Pfam" id="PF01281">
    <property type="entry name" value="Ribosomal_L9_N"/>
    <property type="match status" value="1"/>
</dbReference>
<protein>
    <recommendedName>
        <fullName evidence="1">Ribosomal protein L9 domain-containing protein</fullName>
    </recommendedName>
</protein>
<comment type="caution">
    <text evidence="2">The sequence shown here is derived from an EMBL/GenBank/DDBJ whole genome shotgun (WGS) entry which is preliminary data.</text>
</comment>
<reference evidence="2 3" key="1">
    <citation type="submission" date="2011-10" db="EMBL/GenBank/DDBJ databases">
        <title>The Genome Sequence of Enterococcus saccharolyticus 30_1.</title>
        <authorList>
            <consortium name="The Broad Institute Genome Sequencing Platform"/>
            <person name="Earl A."/>
            <person name="Ward D."/>
            <person name="Feldgarden M."/>
            <person name="Gevers D."/>
            <person name="Daigneault M."/>
            <person name="Strauss J."/>
            <person name="Allen-Vercoe E."/>
            <person name="Young S.K."/>
            <person name="Zeng Q."/>
            <person name="Gargeya S."/>
            <person name="Fitzgerald M."/>
            <person name="Haas B."/>
            <person name="Abouelleil A."/>
            <person name="Alvarado L."/>
            <person name="Arachchi H.M."/>
            <person name="Berlin A."/>
            <person name="Brown A."/>
            <person name="Chapman S.B."/>
            <person name="Chen Z."/>
            <person name="Dunbar C."/>
            <person name="Freedman E."/>
            <person name="Gearin G."/>
            <person name="Gellesch M."/>
            <person name="Goldberg J."/>
            <person name="Griggs A."/>
            <person name="Gujja S."/>
            <person name="Heiman D."/>
            <person name="Howarth C."/>
            <person name="Larson L."/>
            <person name="Lui A."/>
            <person name="MacDonald P.J.P."/>
            <person name="Montmayeur A."/>
            <person name="Murphy C."/>
            <person name="Neiman D."/>
            <person name="Pearson M."/>
            <person name="Priest M."/>
            <person name="Roberts A."/>
            <person name="Saif S."/>
            <person name="Shea T."/>
            <person name="Shenoy N."/>
            <person name="Sisk P."/>
            <person name="Stolte C."/>
            <person name="Sykes S."/>
            <person name="Wortman J."/>
            <person name="Nusbaum C."/>
            <person name="Birren B."/>
        </authorList>
    </citation>
    <scope>NUCLEOTIDE SEQUENCE [LARGE SCALE GENOMIC DNA]</scope>
    <source>
        <strain evidence="2 3">30_1</strain>
    </source>
</reference>
<sequence>MKVIFLQDVKGKGKKEILRMYQMGMHKTS</sequence>
<proteinExistence type="predicted"/>
<evidence type="ECO:0000259" key="1">
    <source>
        <dbReference type="Pfam" id="PF01281"/>
    </source>
</evidence>
<feature type="domain" description="Ribosomal protein L9" evidence="1">
    <location>
        <begin position="1"/>
        <end position="15"/>
    </location>
</feature>
<evidence type="ECO:0000313" key="2">
    <source>
        <dbReference type="EMBL" id="EHG26694.1"/>
    </source>
</evidence>
<dbReference type="AlphaFoldDB" id="A0AA87K716"/>
<organism evidence="2 3">
    <name type="scientific">Enterococcus saccharolyticus 30_1</name>
    <dbReference type="NCBI Taxonomy" id="742813"/>
    <lineage>
        <taxon>Bacteria</taxon>
        <taxon>Bacillati</taxon>
        <taxon>Bacillota</taxon>
        <taxon>Bacilli</taxon>
        <taxon>Lactobacillales</taxon>
        <taxon>Enterococcaceae</taxon>
        <taxon>Enterococcus</taxon>
    </lineage>
</organism>